<evidence type="ECO:0000256" key="4">
    <source>
        <dbReference type="ARBA" id="ARBA00023163"/>
    </source>
</evidence>
<dbReference type="Proteomes" id="UP000190637">
    <property type="component" value="Unassembled WGS sequence"/>
</dbReference>
<keyword evidence="8" id="KW-1185">Reference proteome</keyword>
<protein>
    <submittedName>
        <fullName evidence="7">Transcriptional regulator, TetR family</fullName>
    </submittedName>
</protein>
<evidence type="ECO:0000313" key="7">
    <source>
        <dbReference type="EMBL" id="SKA35811.1"/>
    </source>
</evidence>
<dbReference type="InterPro" id="IPR039538">
    <property type="entry name" value="BetI_C"/>
</dbReference>
<evidence type="ECO:0000256" key="3">
    <source>
        <dbReference type="ARBA" id="ARBA00023125"/>
    </source>
</evidence>
<proteinExistence type="predicted"/>
<evidence type="ECO:0000313" key="8">
    <source>
        <dbReference type="Proteomes" id="UP000190637"/>
    </source>
</evidence>
<dbReference type="InterPro" id="IPR001647">
    <property type="entry name" value="HTH_TetR"/>
</dbReference>
<dbReference type="PROSITE" id="PS50977">
    <property type="entry name" value="HTH_TETR_2"/>
    <property type="match status" value="1"/>
</dbReference>
<dbReference type="Pfam" id="PF00440">
    <property type="entry name" value="TetR_N"/>
    <property type="match status" value="1"/>
</dbReference>
<keyword evidence="3 5" id="KW-0238">DNA-binding</keyword>
<dbReference type="STRING" id="1122192.SAMN02745673_04543"/>
<organism evidence="7 8">
    <name type="scientific">Marinactinospora thermotolerans DSM 45154</name>
    <dbReference type="NCBI Taxonomy" id="1122192"/>
    <lineage>
        <taxon>Bacteria</taxon>
        <taxon>Bacillati</taxon>
        <taxon>Actinomycetota</taxon>
        <taxon>Actinomycetes</taxon>
        <taxon>Streptosporangiales</taxon>
        <taxon>Nocardiopsidaceae</taxon>
        <taxon>Marinactinospora</taxon>
    </lineage>
</organism>
<dbReference type="SUPFAM" id="SSF48498">
    <property type="entry name" value="Tetracyclin repressor-like, C-terminal domain"/>
    <property type="match status" value="1"/>
</dbReference>
<keyword evidence="1" id="KW-0678">Repressor</keyword>
<dbReference type="Gene3D" id="1.10.357.10">
    <property type="entry name" value="Tetracycline Repressor, domain 2"/>
    <property type="match status" value="1"/>
</dbReference>
<evidence type="ECO:0000256" key="5">
    <source>
        <dbReference type="PROSITE-ProRule" id="PRU00335"/>
    </source>
</evidence>
<dbReference type="InterPro" id="IPR036271">
    <property type="entry name" value="Tet_transcr_reg_TetR-rel_C_sf"/>
</dbReference>
<sequence>MDLQARERQVIEASWRVIARQGMRALTVRNIAQEAGLAPSSLRYAFPTQDSVREKSIRAVLERLRERVAAIAPDSPSWAWQTLQELLPLDDERRLEMEVSLALGTAAVTDPLLAPLRAELDAEVYSLCERACAALGLERPGLARELQALIDGLALHVVLVPGDDGRWTLEVLRLRLQELGVACD</sequence>
<gene>
    <name evidence="7" type="ORF">SAMN02745673_04543</name>
</gene>
<dbReference type="SUPFAM" id="SSF46689">
    <property type="entry name" value="Homeodomain-like"/>
    <property type="match status" value="1"/>
</dbReference>
<dbReference type="AlphaFoldDB" id="A0A1T4T6F4"/>
<evidence type="ECO:0000256" key="2">
    <source>
        <dbReference type="ARBA" id="ARBA00023015"/>
    </source>
</evidence>
<name>A0A1T4T6F4_9ACTN</name>
<feature type="DNA-binding region" description="H-T-H motif" evidence="5">
    <location>
        <begin position="27"/>
        <end position="46"/>
    </location>
</feature>
<dbReference type="InterPro" id="IPR009057">
    <property type="entry name" value="Homeodomain-like_sf"/>
</dbReference>
<dbReference type="Pfam" id="PF13977">
    <property type="entry name" value="TetR_C_6"/>
    <property type="match status" value="1"/>
</dbReference>
<reference evidence="7 8" key="1">
    <citation type="submission" date="2017-02" db="EMBL/GenBank/DDBJ databases">
        <authorList>
            <person name="Peterson S.W."/>
        </authorList>
    </citation>
    <scope>NUCLEOTIDE SEQUENCE [LARGE SCALE GENOMIC DNA]</scope>
    <source>
        <strain evidence="7 8">DSM 45154</strain>
    </source>
</reference>
<dbReference type="EMBL" id="FUWS01000015">
    <property type="protein sequence ID" value="SKA35811.1"/>
    <property type="molecule type" value="Genomic_DNA"/>
</dbReference>
<evidence type="ECO:0000256" key="1">
    <source>
        <dbReference type="ARBA" id="ARBA00022491"/>
    </source>
</evidence>
<keyword evidence="4" id="KW-0804">Transcription</keyword>
<feature type="domain" description="HTH tetR-type" evidence="6">
    <location>
        <begin position="4"/>
        <end position="64"/>
    </location>
</feature>
<evidence type="ECO:0000259" key="6">
    <source>
        <dbReference type="PROSITE" id="PS50977"/>
    </source>
</evidence>
<keyword evidence="2" id="KW-0805">Transcription regulation</keyword>
<accession>A0A1T4T6F4</accession>
<dbReference type="GO" id="GO:0003677">
    <property type="term" value="F:DNA binding"/>
    <property type="evidence" value="ECO:0007669"/>
    <property type="project" value="UniProtKB-UniRule"/>
</dbReference>